<comment type="caution">
    <text evidence="1">The sequence shown here is derived from an EMBL/GenBank/DDBJ whole genome shotgun (WGS) entry which is preliminary data.</text>
</comment>
<reference evidence="1" key="1">
    <citation type="journal article" date="2022" name="bioRxiv">
        <title>Sequencing and chromosome-scale assembly of the giantPleurodeles waltlgenome.</title>
        <authorList>
            <person name="Brown T."/>
            <person name="Elewa A."/>
            <person name="Iarovenko S."/>
            <person name="Subramanian E."/>
            <person name="Araus A.J."/>
            <person name="Petzold A."/>
            <person name="Susuki M."/>
            <person name="Suzuki K.-i.T."/>
            <person name="Hayashi T."/>
            <person name="Toyoda A."/>
            <person name="Oliveira C."/>
            <person name="Osipova E."/>
            <person name="Leigh N.D."/>
            <person name="Simon A."/>
            <person name="Yun M.H."/>
        </authorList>
    </citation>
    <scope>NUCLEOTIDE SEQUENCE</scope>
    <source>
        <strain evidence="1">20211129_DDA</strain>
        <tissue evidence="1">Liver</tissue>
    </source>
</reference>
<dbReference type="AlphaFoldDB" id="A0AAV7SX48"/>
<sequence>MPQPDPRQGGPSMPFPHLEALGRMLCVISQKGDAFVAGRGLLDYTPQPDRRQGGHHFCTRGALKDALCPNSAGRFCCRPGLAGLHATADPQRGGLLMPFQCLGVLCVPAKRGARGMCPGSPSPEPLLMFGAFVGGWSYLWLIWANRRPMGHPPD</sequence>
<evidence type="ECO:0000313" key="1">
    <source>
        <dbReference type="EMBL" id="KAJ1168680.1"/>
    </source>
</evidence>
<dbReference type="Proteomes" id="UP001066276">
    <property type="component" value="Chromosome 4_1"/>
</dbReference>
<accession>A0AAV7SX48</accession>
<organism evidence="1 2">
    <name type="scientific">Pleurodeles waltl</name>
    <name type="common">Iberian ribbed newt</name>
    <dbReference type="NCBI Taxonomy" id="8319"/>
    <lineage>
        <taxon>Eukaryota</taxon>
        <taxon>Metazoa</taxon>
        <taxon>Chordata</taxon>
        <taxon>Craniata</taxon>
        <taxon>Vertebrata</taxon>
        <taxon>Euteleostomi</taxon>
        <taxon>Amphibia</taxon>
        <taxon>Batrachia</taxon>
        <taxon>Caudata</taxon>
        <taxon>Salamandroidea</taxon>
        <taxon>Salamandridae</taxon>
        <taxon>Pleurodelinae</taxon>
        <taxon>Pleurodeles</taxon>
    </lineage>
</organism>
<dbReference type="EMBL" id="JANPWB010000007">
    <property type="protein sequence ID" value="KAJ1168680.1"/>
    <property type="molecule type" value="Genomic_DNA"/>
</dbReference>
<protein>
    <submittedName>
        <fullName evidence="1">Uncharacterized protein</fullName>
    </submittedName>
</protein>
<proteinExistence type="predicted"/>
<evidence type="ECO:0000313" key="2">
    <source>
        <dbReference type="Proteomes" id="UP001066276"/>
    </source>
</evidence>
<name>A0AAV7SX48_PLEWA</name>
<gene>
    <name evidence="1" type="ORF">NDU88_000597</name>
</gene>
<keyword evidence="2" id="KW-1185">Reference proteome</keyword>